<sequence length="137" mass="16509">MSTQKSQKEMEYENFLKEFLEDFYHKIAYHSNIDDFENFENKIIKWIRLADEIMCIELMVNHQNKDLWFSSIIGFCYQYGIGKCEIDKSKALDSYLFAVNIKDEEVTNHLNETDHNYFKKLNSTIGKYLEFRPHNIK</sequence>
<protein>
    <submittedName>
        <fullName evidence="1">13383_t:CDS:1</fullName>
    </submittedName>
</protein>
<dbReference type="OrthoDB" id="2416228at2759"/>
<dbReference type="Proteomes" id="UP000789570">
    <property type="component" value="Unassembled WGS sequence"/>
</dbReference>
<evidence type="ECO:0000313" key="2">
    <source>
        <dbReference type="Proteomes" id="UP000789570"/>
    </source>
</evidence>
<proteinExistence type="predicted"/>
<accession>A0A9N9D397</accession>
<gene>
    <name evidence="1" type="ORF">FCALED_LOCUS9551</name>
</gene>
<comment type="caution">
    <text evidence="1">The sequence shown here is derived from an EMBL/GenBank/DDBJ whole genome shotgun (WGS) entry which is preliminary data.</text>
</comment>
<evidence type="ECO:0000313" key="1">
    <source>
        <dbReference type="EMBL" id="CAG8620942.1"/>
    </source>
</evidence>
<dbReference type="AlphaFoldDB" id="A0A9N9D397"/>
<organism evidence="1 2">
    <name type="scientific">Funneliformis caledonium</name>
    <dbReference type="NCBI Taxonomy" id="1117310"/>
    <lineage>
        <taxon>Eukaryota</taxon>
        <taxon>Fungi</taxon>
        <taxon>Fungi incertae sedis</taxon>
        <taxon>Mucoromycota</taxon>
        <taxon>Glomeromycotina</taxon>
        <taxon>Glomeromycetes</taxon>
        <taxon>Glomerales</taxon>
        <taxon>Glomeraceae</taxon>
        <taxon>Funneliformis</taxon>
    </lineage>
</organism>
<dbReference type="EMBL" id="CAJVPQ010003208">
    <property type="protein sequence ID" value="CAG8620942.1"/>
    <property type="molecule type" value="Genomic_DNA"/>
</dbReference>
<keyword evidence="2" id="KW-1185">Reference proteome</keyword>
<name>A0A9N9D397_9GLOM</name>
<reference evidence="1" key="1">
    <citation type="submission" date="2021-06" db="EMBL/GenBank/DDBJ databases">
        <authorList>
            <person name="Kallberg Y."/>
            <person name="Tangrot J."/>
            <person name="Rosling A."/>
        </authorList>
    </citation>
    <scope>NUCLEOTIDE SEQUENCE</scope>
    <source>
        <strain evidence="1">UK204</strain>
    </source>
</reference>